<dbReference type="Gene3D" id="3.30.70.1290">
    <property type="entry name" value="Transposase IS200-like"/>
    <property type="match status" value="1"/>
</dbReference>
<dbReference type="InterPro" id="IPR002686">
    <property type="entry name" value="Transposase_17"/>
</dbReference>
<proteinExistence type="predicted"/>
<feature type="domain" description="Transposase IS200-like" evidence="2">
    <location>
        <begin position="9"/>
        <end position="124"/>
    </location>
</feature>
<dbReference type="SMART" id="SM01321">
    <property type="entry name" value="Y1_Tnp"/>
    <property type="match status" value="1"/>
</dbReference>
<dbReference type="InterPro" id="IPR036515">
    <property type="entry name" value="Transposase_17_sf"/>
</dbReference>
<dbReference type="PANTHER" id="PTHR34322:SF2">
    <property type="entry name" value="TRANSPOSASE IS200-LIKE DOMAIN-CONTAINING PROTEIN"/>
    <property type="match status" value="1"/>
</dbReference>
<keyword evidence="4" id="KW-1185">Reference proteome</keyword>
<evidence type="ECO:0000256" key="1">
    <source>
        <dbReference type="SAM" id="MobiDB-lite"/>
    </source>
</evidence>
<dbReference type="GO" id="GO:0006313">
    <property type="term" value="P:DNA transposition"/>
    <property type="evidence" value="ECO:0007669"/>
    <property type="project" value="InterPro"/>
</dbReference>
<dbReference type="EMBL" id="PDOB01000007">
    <property type="protein sequence ID" value="PIL40539.1"/>
    <property type="molecule type" value="Genomic_DNA"/>
</dbReference>
<evidence type="ECO:0000313" key="4">
    <source>
        <dbReference type="Proteomes" id="UP000228593"/>
    </source>
</evidence>
<evidence type="ECO:0000313" key="3">
    <source>
        <dbReference type="EMBL" id="PIL40539.1"/>
    </source>
</evidence>
<dbReference type="SUPFAM" id="SSF143422">
    <property type="entry name" value="Transposase IS200-like"/>
    <property type="match status" value="1"/>
</dbReference>
<dbReference type="GO" id="GO:0003677">
    <property type="term" value="F:DNA binding"/>
    <property type="evidence" value="ECO:0007669"/>
    <property type="project" value="InterPro"/>
</dbReference>
<sequence>MARLPRLIVPHQPHHIVQHGNDRQPIFREPEDCRRFLGWLRDSARQYKVAIHAYVLTPAQLQLLATPSDEEGLAQAMQRVGRYYVPWYNAKYARSGSLFQGRFKTSVIDAAAYFLQCSLYIELAPVRAGLATEALAYPWSSHAHHAGVSLDAAITDHASYWALGNTPFQREALYKQLAERSLTSAQLQVIEKSVLKGWPLGSDAFKANLEKKAQRQVLPAKRGRPLKAKPSATATGPS</sequence>
<protein>
    <submittedName>
        <fullName evidence="3">Transposase</fullName>
    </submittedName>
</protein>
<organism evidence="3 4">
    <name type="scientific">Massilia psychrophila</name>
    <dbReference type="NCBI Taxonomy" id="1603353"/>
    <lineage>
        <taxon>Bacteria</taxon>
        <taxon>Pseudomonadati</taxon>
        <taxon>Pseudomonadota</taxon>
        <taxon>Betaproteobacteria</taxon>
        <taxon>Burkholderiales</taxon>
        <taxon>Oxalobacteraceae</taxon>
        <taxon>Telluria group</taxon>
        <taxon>Massilia</taxon>
    </lineage>
</organism>
<reference evidence="3 4" key="1">
    <citation type="submission" date="2017-10" db="EMBL/GenBank/DDBJ databases">
        <title>Massilia psychrophilum sp. nov., a novel purple-pigmented bacterium isolated from Tianshan glacier, Xinjiang Municipality, China.</title>
        <authorList>
            <person name="Wang H."/>
        </authorList>
    </citation>
    <scope>NUCLEOTIDE SEQUENCE [LARGE SCALE GENOMIC DNA]</scope>
    <source>
        <strain evidence="3 4">JCM 30813</strain>
    </source>
</reference>
<dbReference type="Proteomes" id="UP000228593">
    <property type="component" value="Unassembled WGS sequence"/>
</dbReference>
<dbReference type="AlphaFoldDB" id="A0A2G8T3G4"/>
<comment type="caution">
    <text evidence="3">The sequence shown here is derived from an EMBL/GenBank/DDBJ whole genome shotgun (WGS) entry which is preliminary data.</text>
</comment>
<accession>A0A2G8T3G4</accession>
<dbReference type="PANTHER" id="PTHR34322">
    <property type="entry name" value="TRANSPOSASE, Y1_TNP DOMAIN-CONTAINING"/>
    <property type="match status" value="1"/>
</dbReference>
<gene>
    <name evidence="3" type="ORF">CR103_06430</name>
</gene>
<dbReference type="GO" id="GO:0004803">
    <property type="term" value="F:transposase activity"/>
    <property type="evidence" value="ECO:0007669"/>
    <property type="project" value="InterPro"/>
</dbReference>
<dbReference type="OrthoDB" id="9814067at2"/>
<dbReference type="RefSeq" id="WP_099915186.1">
    <property type="nucleotide sequence ID" value="NZ_BMHS01000010.1"/>
</dbReference>
<feature type="region of interest" description="Disordered" evidence="1">
    <location>
        <begin position="215"/>
        <end position="238"/>
    </location>
</feature>
<name>A0A2G8T3G4_9BURK</name>
<evidence type="ECO:0000259" key="2">
    <source>
        <dbReference type="SMART" id="SM01321"/>
    </source>
</evidence>